<dbReference type="PANTHER" id="PTHR10039">
    <property type="entry name" value="AMELOGENIN"/>
    <property type="match status" value="1"/>
</dbReference>
<organism evidence="4 5">
    <name type="scientific">Penicillium camemberti (strain FM 013)</name>
    <dbReference type="NCBI Taxonomy" id="1429867"/>
    <lineage>
        <taxon>Eukaryota</taxon>
        <taxon>Fungi</taxon>
        <taxon>Dikarya</taxon>
        <taxon>Ascomycota</taxon>
        <taxon>Pezizomycotina</taxon>
        <taxon>Eurotiomycetes</taxon>
        <taxon>Eurotiomycetidae</taxon>
        <taxon>Eurotiales</taxon>
        <taxon>Aspergillaceae</taxon>
        <taxon>Penicillium</taxon>
    </lineage>
</organism>
<dbReference type="InterPro" id="IPR036770">
    <property type="entry name" value="Ankyrin_rpt-contain_sf"/>
</dbReference>
<dbReference type="Pfam" id="PF24883">
    <property type="entry name" value="NPHP3_N"/>
    <property type="match status" value="1"/>
</dbReference>
<evidence type="ECO:0000313" key="5">
    <source>
        <dbReference type="Proteomes" id="UP000053732"/>
    </source>
</evidence>
<evidence type="ECO:0000313" key="4">
    <source>
        <dbReference type="EMBL" id="CRL18092.1"/>
    </source>
</evidence>
<dbReference type="InterPro" id="IPR002110">
    <property type="entry name" value="Ankyrin_rpt"/>
</dbReference>
<gene>
    <name evidence="4" type="ORF">PCAMFM013_S001g001052</name>
</gene>
<feature type="repeat" description="ANK" evidence="2">
    <location>
        <begin position="1109"/>
        <end position="1130"/>
    </location>
</feature>
<reference evidence="4 5" key="1">
    <citation type="journal article" date="2014" name="Nat. Commun.">
        <title>Multiple recent horizontal transfers of a large genomic region in cheese making fungi.</title>
        <authorList>
            <person name="Cheeseman K."/>
            <person name="Ropars J."/>
            <person name="Renault P."/>
            <person name="Dupont J."/>
            <person name="Gouzy J."/>
            <person name="Branca A."/>
            <person name="Abraham A.L."/>
            <person name="Ceppi M."/>
            <person name="Conseiller E."/>
            <person name="Debuchy R."/>
            <person name="Malagnac F."/>
            <person name="Goarin A."/>
            <person name="Silar P."/>
            <person name="Lacoste S."/>
            <person name="Sallet E."/>
            <person name="Bensimon A."/>
            <person name="Giraud T."/>
            <person name="Brygoo Y."/>
        </authorList>
    </citation>
    <scope>NUCLEOTIDE SEQUENCE [LARGE SCALE GENOMIC DNA]</scope>
    <source>
        <strain evidence="5">FM 013</strain>
    </source>
</reference>
<accession>A0A0G4NVM4</accession>
<keyword evidence="2" id="KW-0040">ANK repeat</keyword>
<dbReference type="PANTHER" id="PTHR10039:SF10">
    <property type="entry name" value="NACHT DOMAIN-CONTAINING PROTEIN"/>
    <property type="match status" value="1"/>
</dbReference>
<evidence type="ECO:0000256" key="1">
    <source>
        <dbReference type="ARBA" id="ARBA00022737"/>
    </source>
</evidence>
<dbReference type="InterPro" id="IPR007111">
    <property type="entry name" value="NACHT_NTPase"/>
</dbReference>
<evidence type="ECO:0000259" key="3">
    <source>
        <dbReference type="PROSITE" id="PS50837"/>
    </source>
</evidence>
<dbReference type="InterPro" id="IPR027417">
    <property type="entry name" value="P-loop_NTPase"/>
</dbReference>
<dbReference type="Gene3D" id="3.40.50.300">
    <property type="entry name" value="P-loop containing nucleotide triphosphate hydrolases"/>
    <property type="match status" value="1"/>
</dbReference>
<dbReference type="Pfam" id="PF22939">
    <property type="entry name" value="WHD_GPIID"/>
    <property type="match status" value="1"/>
</dbReference>
<dbReference type="Gene3D" id="1.25.40.20">
    <property type="entry name" value="Ankyrin repeat-containing domain"/>
    <property type="match status" value="3"/>
</dbReference>
<dbReference type="Pfam" id="PF12796">
    <property type="entry name" value="Ank_2"/>
    <property type="match status" value="3"/>
</dbReference>
<dbReference type="PROSITE" id="PS50837">
    <property type="entry name" value="NACHT"/>
    <property type="match status" value="1"/>
</dbReference>
<dbReference type="InterPro" id="IPR054471">
    <property type="entry name" value="GPIID_WHD"/>
</dbReference>
<dbReference type="AlphaFoldDB" id="A0A0G4NVM4"/>
<keyword evidence="1" id="KW-0677">Repeat</keyword>
<feature type="domain" description="NACHT" evidence="3">
    <location>
        <begin position="291"/>
        <end position="415"/>
    </location>
</feature>
<dbReference type="InterPro" id="IPR056884">
    <property type="entry name" value="NPHP3-like_N"/>
</dbReference>
<keyword evidence="5" id="KW-1185">Reference proteome</keyword>
<evidence type="ECO:0000256" key="2">
    <source>
        <dbReference type="PROSITE-ProRule" id="PRU00023"/>
    </source>
</evidence>
<dbReference type="PROSITE" id="PS50088">
    <property type="entry name" value="ANK_REPEAT"/>
    <property type="match status" value="2"/>
</dbReference>
<dbReference type="SUPFAM" id="SSF52540">
    <property type="entry name" value="P-loop containing nucleoside triphosphate hydrolases"/>
    <property type="match status" value="1"/>
</dbReference>
<sequence length="1164" mass="129873">MSQALTAAGRLKPEIRLAQAVSEFEADLSGEQKAAFRNTRAKTIQSSPNTQDVMRLAAEIDRASGQNGRCLGPRLMNLLQAVQKFAALGDVIVGGSQNLIACGIWTIVRTSLQLLTTFSSYLEKLSMLFMKVGRSAPRFESMALLYPRSRDLQSSLCEYFIVVVHLCHEILRFTRKSNLKKFGSSLSDSNLTKYQSDLESWGSTIKEEVGLLMAARIEDEANRNSKLRGISSKFFGIASNQQKVQARQRVLDICTKFDHMVVWKQIRKAGNTNIFRQCPHYQRWISTATSNSLIYTGKLGAGKSVLLANIVDALHLQVQDEVIPVAFFFVRHDVSESLRAQTVLGSIARQLLERVSDLTKPAELLERINNMDPPEKVFALLQSALQGYRMVVVIDGIDELSQKERELLIQYLHTLQRKFAVSLCVSLRQDANDPLKIGSEQLSTVTTTSIPENTSEIELFISRELQRCIESKRLIVGDISLLLEIQETLTRFSQGMFLWVALQIESLCAMETDEAISQALKNLPKGLSETFGRILKRSQTLGHSYQKSILELVTVAQRPLTLEELREALSVAPGDTKWSPARLLNNIHGTLACCGSLVIIDEEELTLRLVHHSVKQYLLEEFKDSTGGPITSAEAHTRMSDIIVTYLNYPEFDRQLSKVVIPEIKTDETMNGIIRSTRYSLDSISSLALKLLRSQNDSGFNMAKALAEATAARFRSRDQFLFRNYAMLYWQSHVSQSLPLDPTSNSLLGRLFDRKALDPITMTDDEASLLLLRAAETGNLAAVEYVISSNPDLDVDKTRYQNGQTALHAAAWYGSESTIRFLLLCEPNGLAATDFDKNTPLDLAIIEGHVSLVKVFVDHCGSDPRKTHLLVKSLRRHLDVTGSNFNFDFLSEVLLVGACNGNQGLIRMFLDESRVDLVLRRWAWSAIYEAVRRGDWYIVELLLEDAKIPRLSDREVQSGCDPLQQAVKAGNTRIVKALIGSWKLNIDSINQDGKTALYIATELRNLEMVELLGSYYGMLDSYAEGIQNQTPLQAAPFSKHGESGELMAQHLLSDTNTNLNIETGGLSISQREARCGYIPFHYVAENGDTSMASALLESDPSLVHKLDHFGRTPLHLAAMKGHLDLVKLILAIENVDLFPIDDQGYSPRDYGMQSGNAAVARLLS</sequence>
<dbReference type="STRING" id="1429867.A0A0G4NVM4"/>
<dbReference type="SMART" id="SM00248">
    <property type="entry name" value="ANK"/>
    <property type="match status" value="8"/>
</dbReference>
<protein>
    <submittedName>
        <fullName evidence="4">NACHT nucleoside triphosphatase</fullName>
    </submittedName>
</protein>
<dbReference type="EMBL" id="HG793134">
    <property type="protein sequence ID" value="CRL18092.1"/>
    <property type="molecule type" value="Genomic_DNA"/>
</dbReference>
<dbReference type="PROSITE" id="PS50297">
    <property type="entry name" value="ANK_REP_REGION"/>
    <property type="match status" value="2"/>
</dbReference>
<dbReference type="SUPFAM" id="SSF48403">
    <property type="entry name" value="Ankyrin repeat"/>
    <property type="match status" value="2"/>
</dbReference>
<feature type="repeat" description="ANK" evidence="2">
    <location>
        <begin position="802"/>
        <end position="823"/>
    </location>
</feature>
<dbReference type="Proteomes" id="UP000053732">
    <property type="component" value="Unassembled WGS sequence"/>
</dbReference>
<proteinExistence type="predicted"/>
<name>A0A0G4NVM4_PENC3</name>